<comment type="caution">
    <text evidence="3">The sequence shown here is derived from an EMBL/GenBank/DDBJ whole genome shotgun (WGS) entry which is preliminary data.</text>
</comment>
<protein>
    <recommendedName>
        <fullName evidence="2">SMP-30/Gluconolactonase/LRE-like region domain-containing protein</fullName>
    </recommendedName>
</protein>
<dbReference type="InterPro" id="IPR051262">
    <property type="entry name" value="SMP-30/CGR1_Lactonase"/>
</dbReference>
<dbReference type="PANTHER" id="PTHR47572:SF4">
    <property type="entry name" value="LACTONASE DRP35"/>
    <property type="match status" value="1"/>
</dbReference>
<feature type="non-terminal residue" evidence="3">
    <location>
        <position position="1"/>
    </location>
</feature>
<dbReference type="GO" id="GO:0016787">
    <property type="term" value="F:hydrolase activity"/>
    <property type="evidence" value="ECO:0007669"/>
    <property type="project" value="UniProtKB-KW"/>
</dbReference>
<dbReference type="SUPFAM" id="SSF63829">
    <property type="entry name" value="Calcium-dependent phosphotriesterase"/>
    <property type="match status" value="1"/>
</dbReference>
<evidence type="ECO:0000256" key="1">
    <source>
        <dbReference type="ARBA" id="ARBA00022801"/>
    </source>
</evidence>
<organism evidence="3">
    <name type="scientific">marine sediment metagenome</name>
    <dbReference type="NCBI Taxonomy" id="412755"/>
    <lineage>
        <taxon>unclassified sequences</taxon>
        <taxon>metagenomes</taxon>
        <taxon>ecological metagenomes</taxon>
    </lineage>
</organism>
<name>A0A0F9LS10_9ZZZZ</name>
<keyword evidence="1" id="KW-0378">Hydrolase</keyword>
<dbReference type="EMBL" id="LAZR01010397">
    <property type="protein sequence ID" value="KKM67165.1"/>
    <property type="molecule type" value="Genomic_DNA"/>
</dbReference>
<dbReference type="PANTHER" id="PTHR47572">
    <property type="entry name" value="LIPOPROTEIN-RELATED"/>
    <property type="match status" value="1"/>
</dbReference>
<feature type="domain" description="SMP-30/Gluconolactonase/LRE-like region" evidence="2">
    <location>
        <begin position="5"/>
        <end position="99"/>
    </location>
</feature>
<gene>
    <name evidence="3" type="ORF">LCGC14_1473880</name>
</gene>
<sequence>YVAVSDPNHAVWYQYDVTNPGKTVNKQLFYDATNLIGKEGQQGLPDGMKMHDKGYLFATGPGGVWIFNQQAKPVARLHTGQATSNCAFTEDQKILFMTADDYVLKLRLK</sequence>
<dbReference type="InterPro" id="IPR013658">
    <property type="entry name" value="SGL"/>
</dbReference>
<evidence type="ECO:0000259" key="2">
    <source>
        <dbReference type="Pfam" id="PF08450"/>
    </source>
</evidence>
<dbReference type="AlphaFoldDB" id="A0A0F9LS10"/>
<dbReference type="Gene3D" id="2.120.10.30">
    <property type="entry name" value="TolB, C-terminal domain"/>
    <property type="match status" value="1"/>
</dbReference>
<evidence type="ECO:0000313" key="3">
    <source>
        <dbReference type="EMBL" id="KKM67165.1"/>
    </source>
</evidence>
<dbReference type="Pfam" id="PF08450">
    <property type="entry name" value="SGL"/>
    <property type="match status" value="1"/>
</dbReference>
<accession>A0A0F9LS10</accession>
<proteinExistence type="predicted"/>
<dbReference type="InterPro" id="IPR011042">
    <property type="entry name" value="6-blade_b-propeller_TolB-like"/>
</dbReference>
<reference evidence="3" key="1">
    <citation type="journal article" date="2015" name="Nature">
        <title>Complex archaea that bridge the gap between prokaryotes and eukaryotes.</title>
        <authorList>
            <person name="Spang A."/>
            <person name="Saw J.H."/>
            <person name="Jorgensen S.L."/>
            <person name="Zaremba-Niedzwiedzka K."/>
            <person name="Martijn J."/>
            <person name="Lind A.E."/>
            <person name="van Eijk R."/>
            <person name="Schleper C."/>
            <person name="Guy L."/>
            <person name="Ettema T.J."/>
        </authorList>
    </citation>
    <scope>NUCLEOTIDE SEQUENCE</scope>
</reference>